<keyword evidence="10" id="KW-0732">Signal</keyword>
<dbReference type="Gene3D" id="3.30.1150.10">
    <property type="match status" value="1"/>
</dbReference>
<evidence type="ECO:0000259" key="11">
    <source>
        <dbReference type="PROSITE" id="PS52015"/>
    </source>
</evidence>
<evidence type="ECO:0000313" key="13">
    <source>
        <dbReference type="Proteomes" id="UP000664369"/>
    </source>
</evidence>
<accession>A0ABS3Q9V6</accession>
<evidence type="ECO:0000313" key="12">
    <source>
        <dbReference type="EMBL" id="MBO2008030.1"/>
    </source>
</evidence>
<organism evidence="12 13">
    <name type="scientific">Hymenobacter negativus</name>
    <dbReference type="NCBI Taxonomy" id="2795026"/>
    <lineage>
        <taxon>Bacteria</taxon>
        <taxon>Pseudomonadati</taxon>
        <taxon>Bacteroidota</taxon>
        <taxon>Cytophagia</taxon>
        <taxon>Cytophagales</taxon>
        <taxon>Hymenobacteraceae</taxon>
        <taxon>Hymenobacter</taxon>
    </lineage>
</organism>
<dbReference type="InterPro" id="IPR051045">
    <property type="entry name" value="TonB-dependent_transducer"/>
</dbReference>
<dbReference type="InterPro" id="IPR037682">
    <property type="entry name" value="TonB_C"/>
</dbReference>
<keyword evidence="4" id="KW-1003">Cell membrane</keyword>
<evidence type="ECO:0000256" key="2">
    <source>
        <dbReference type="ARBA" id="ARBA00006555"/>
    </source>
</evidence>
<evidence type="ECO:0000256" key="10">
    <source>
        <dbReference type="SAM" id="SignalP"/>
    </source>
</evidence>
<comment type="similarity">
    <text evidence="2">Belongs to the TonB family.</text>
</comment>
<feature type="chain" id="PRO_5045599179" evidence="10">
    <location>
        <begin position="21"/>
        <end position="157"/>
    </location>
</feature>
<evidence type="ECO:0000256" key="7">
    <source>
        <dbReference type="ARBA" id="ARBA00022927"/>
    </source>
</evidence>
<evidence type="ECO:0000256" key="1">
    <source>
        <dbReference type="ARBA" id="ARBA00004383"/>
    </source>
</evidence>
<feature type="signal peptide" evidence="10">
    <location>
        <begin position="1"/>
        <end position="20"/>
    </location>
</feature>
<keyword evidence="6" id="KW-0812">Transmembrane</keyword>
<proteinExistence type="inferred from homology"/>
<dbReference type="InterPro" id="IPR006260">
    <property type="entry name" value="TonB/TolA_C"/>
</dbReference>
<dbReference type="RefSeq" id="WP_208173550.1">
    <property type="nucleotide sequence ID" value="NZ_JAGETZ010000001.1"/>
</dbReference>
<dbReference type="PROSITE" id="PS52015">
    <property type="entry name" value="TONB_CTD"/>
    <property type="match status" value="1"/>
</dbReference>
<evidence type="ECO:0000256" key="5">
    <source>
        <dbReference type="ARBA" id="ARBA00022519"/>
    </source>
</evidence>
<keyword evidence="13" id="KW-1185">Reference proteome</keyword>
<evidence type="ECO:0000256" key="4">
    <source>
        <dbReference type="ARBA" id="ARBA00022475"/>
    </source>
</evidence>
<comment type="subcellular location">
    <subcellularLocation>
        <location evidence="1">Cell inner membrane</location>
        <topology evidence="1">Single-pass membrane protein</topology>
        <orientation evidence="1">Periplasmic side</orientation>
    </subcellularLocation>
</comment>
<keyword evidence="7" id="KW-0653">Protein transport</keyword>
<dbReference type="SUPFAM" id="SSF74653">
    <property type="entry name" value="TolA/TonB C-terminal domain"/>
    <property type="match status" value="1"/>
</dbReference>
<reference evidence="12 13" key="1">
    <citation type="submission" date="2021-03" db="EMBL/GenBank/DDBJ databases">
        <authorList>
            <person name="Kim M.K."/>
        </authorList>
    </citation>
    <scope>NUCLEOTIDE SEQUENCE [LARGE SCALE GENOMIC DNA]</scope>
    <source>
        <strain evidence="12 13">BT442</strain>
    </source>
</reference>
<keyword evidence="3" id="KW-0813">Transport</keyword>
<name>A0ABS3Q9V6_9BACT</name>
<evidence type="ECO:0000256" key="3">
    <source>
        <dbReference type="ARBA" id="ARBA00022448"/>
    </source>
</evidence>
<dbReference type="Pfam" id="PF03544">
    <property type="entry name" value="TonB_C"/>
    <property type="match status" value="1"/>
</dbReference>
<evidence type="ECO:0000256" key="9">
    <source>
        <dbReference type="ARBA" id="ARBA00023136"/>
    </source>
</evidence>
<evidence type="ECO:0000256" key="8">
    <source>
        <dbReference type="ARBA" id="ARBA00022989"/>
    </source>
</evidence>
<dbReference type="EMBL" id="JAGETZ010000001">
    <property type="protein sequence ID" value="MBO2008030.1"/>
    <property type="molecule type" value="Genomic_DNA"/>
</dbReference>
<keyword evidence="8" id="KW-1133">Transmembrane helix</keyword>
<keyword evidence="9" id="KW-0472">Membrane</keyword>
<dbReference type="PANTHER" id="PTHR33446:SF2">
    <property type="entry name" value="PROTEIN TONB"/>
    <property type="match status" value="1"/>
</dbReference>
<protein>
    <submittedName>
        <fullName evidence="12">Energy transducer TonB</fullName>
    </submittedName>
</protein>
<feature type="domain" description="TonB C-terminal" evidence="11">
    <location>
        <begin position="60"/>
        <end position="156"/>
    </location>
</feature>
<gene>
    <name evidence="12" type="ORF">J4E00_03150</name>
</gene>
<sequence>MTKPILSLLLLLAATSAAFAQQPGTPAAPAKAPIVLKSGHMQAQAHGAANRPDKAPSFPGGAPALGVFFQQHVKYPEAARVKNITGNVLLTATVGADGTLSDFKVAQSLSPECDAEALRAAAQLPAWQPATRKGVPVPVMIQLPVPFANGAVLSVEK</sequence>
<comment type="caution">
    <text evidence="12">The sequence shown here is derived from an EMBL/GenBank/DDBJ whole genome shotgun (WGS) entry which is preliminary data.</text>
</comment>
<dbReference type="NCBIfam" id="TIGR01352">
    <property type="entry name" value="tonB_Cterm"/>
    <property type="match status" value="1"/>
</dbReference>
<evidence type="ECO:0000256" key="6">
    <source>
        <dbReference type="ARBA" id="ARBA00022692"/>
    </source>
</evidence>
<keyword evidence="5" id="KW-0997">Cell inner membrane</keyword>
<dbReference type="PANTHER" id="PTHR33446">
    <property type="entry name" value="PROTEIN TONB-RELATED"/>
    <property type="match status" value="1"/>
</dbReference>
<dbReference type="Proteomes" id="UP000664369">
    <property type="component" value="Unassembled WGS sequence"/>
</dbReference>